<dbReference type="AlphaFoldDB" id="A0A1B9F3M4"/>
<proteinExistence type="predicted"/>
<organism evidence="1 2">
    <name type="scientific">Dissulfuribacter thermophilus</name>
    <dbReference type="NCBI Taxonomy" id="1156395"/>
    <lineage>
        <taxon>Bacteria</taxon>
        <taxon>Pseudomonadati</taxon>
        <taxon>Thermodesulfobacteriota</taxon>
        <taxon>Dissulfuribacteria</taxon>
        <taxon>Dissulfuribacterales</taxon>
        <taxon>Dissulfuribacteraceae</taxon>
        <taxon>Dissulfuribacter</taxon>
    </lineage>
</organism>
<reference evidence="1 2" key="1">
    <citation type="submission" date="2016-06" db="EMBL/GenBank/DDBJ databases">
        <title>Respiratory ammonification of nitrate coupled to the oxidation of elemental sulfur in deep-sea autotrophic thermophilic bacteria.</title>
        <authorList>
            <person name="Slobodkina G.B."/>
            <person name="Mardanov A.V."/>
            <person name="Ravin N.V."/>
            <person name="Frolova A.A."/>
            <person name="Viryasiv M.B."/>
            <person name="Chernyh N.A."/>
            <person name="Bonch-Osmolovskaya E.A."/>
            <person name="Slobodkin A.I."/>
        </authorList>
    </citation>
    <scope>NUCLEOTIDE SEQUENCE [LARGE SCALE GENOMIC DNA]</scope>
    <source>
        <strain evidence="1 2">S69</strain>
    </source>
</reference>
<accession>A0A1B9F3M4</accession>
<gene>
    <name evidence="1" type="ORF">DBT_2064</name>
</gene>
<dbReference type="Proteomes" id="UP000093080">
    <property type="component" value="Unassembled WGS sequence"/>
</dbReference>
<protein>
    <submittedName>
        <fullName evidence="1">Uncharacterized protein</fullName>
    </submittedName>
</protein>
<sequence length="117" mass="12955">MVTATRIYAQKGRQIQVSFMLGGIAGTQKDMDINGKFQMETKESSIKVKNINGKTVTIIDDKVANESTVSIALKPEKKELPGAILSFLGTNMNADELLEVAQKFNWSCFEKQINAQK</sequence>
<comment type="caution">
    <text evidence="1">The sequence shown here is derived from an EMBL/GenBank/DDBJ whole genome shotgun (WGS) entry which is preliminary data.</text>
</comment>
<evidence type="ECO:0000313" key="1">
    <source>
        <dbReference type="EMBL" id="OCC14522.1"/>
    </source>
</evidence>
<dbReference type="RefSeq" id="WP_161939960.1">
    <property type="nucleotide sequence ID" value="NZ_MAGO01000011.1"/>
</dbReference>
<keyword evidence="2" id="KW-1185">Reference proteome</keyword>
<dbReference type="STRING" id="1156395.DBT_2064"/>
<dbReference type="EMBL" id="MAGO01000011">
    <property type="protein sequence ID" value="OCC14522.1"/>
    <property type="molecule type" value="Genomic_DNA"/>
</dbReference>
<evidence type="ECO:0000313" key="2">
    <source>
        <dbReference type="Proteomes" id="UP000093080"/>
    </source>
</evidence>
<name>A0A1B9F3M4_9BACT</name>